<reference evidence="2 3" key="1">
    <citation type="submission" date="2021-12" db="EMBL/GenBank/DDBJ databases">
        <title>Genome sequencing of bacteria with rrn-lacking chromosome and rrn-plasmid.</title>
        <authorList>
            <person name="Anda M."/>
            <person name="Iwasaki W."/>
        </authorList>
    </citation>
    <scope>NUCLEOTIDE SEQUENCE [LARGE SCALE GENOMIC DNA]</scope>
    <source>
        <strain evidence="2 3">DSM 100852</strain>
        <plasmid evidence="2 3">pFA2</plasmid>
    </source>
</reference>
<dbReference type="CDD" id="cd02947">
    <property type="entry name" value="TRX_family"/>
    <property type="match status" value="1"/>
</dbReference>
<dbReference type="InterPro" id="IPR036249">
    <property type="entry name" value="Thioredoxin-like_sf"/>
</dbReference>
<dbReference type="GO" id="GO:0015035">
    <property type="term" value="F:protein-disulfide reductase activity"/>
    <property type="evidence" value="ECO:0007669"/>
    <property type="project" value="TreeGrafter"/>
</dbReference>
<name>A0AAU9DHC0_9BACT</name>
<dbReference type="GO" id="GO:0005829">
    <property type="term" value="C:cytosol"/>
    <property type="evidence" value="ECO:0007669"/>
    <property type="project" value="TreeGrafter"/>
</dbReference>
<evidence type="ECO:0000259" key="1">
    <source>
        <dbReference type="Pfam" id="PF00085"/>
    </source>
</evidence>
<dbReference type="SUPFAM" id="SSF52833">
    <property type="entry name" value="Thioredoxin-like"/>
    <property type="match status" value="1"/>
</dbReference>
<gene>
    <name evidence="2" type="primary">trx</name>
    <name evidence="2" type="ORF">FUAX_43870</name>
</gene>
<dbReference type="InterPro" id="IPR013766">
    <property type="entry name" value="Thioredoxin_domain"/>
</dbReference>
<keyword evidence="2" id="KW-0614">Plasmid</keyword>
<proteinExistence type="predicted"/>
<protein>
    <submittedName>
        <fullName evidence="2">Thioredoxin</fullName>
    </submittedName>
</protein>
<dbReference type="Pfam" id="PF00085">
    <property type="entry name" value="Thioredoxin"/>
    <property type="match status" value="1"/>
</dbReference>
<feature type="domain" description="Thioredoxin" evidence="1">
    <location>
        <begin position="19"/>
        <end position="117"/>
    </location>
</feature>
<dbReference type="PANTHER" id="PTHR45663">
    <property type="entry name" value="GEO12009P1"/>
    <property type="match status" value="1"/>
</dbReference>
<dbReference type="PANTHER" id="PTHR45663:SF11">
    <property type="entry name" value="GEO12009P1"/>
    <property type="match status" value="1"/>
</dbReference>
<evidence type="ECO:0000313" key="2">
    <source>
        <dbReference type="EMBL" id="BDD11955.1"/>
    </source>
</evidence>
<dbReference type="EMBL" id="AP025316">
    <property type="protein sequence ID" value="BDD11955.1"/>
    <property type="molecule type" value="Genomic_DNA"/>
</dbReference>
<dbReference type="KEGG" id="fax:FUAX_43870"/>
<organism evidence="2 3">
    <name type="scientific">Fulvitalea axinellae</name>
    <dbReference type="NCBI Taxonomy" id="1182444"/>
    <lineage>
        <taxon>Bacteria</taxon>
        <taxon>Pseudomonadati</taxon>
        <taxon>Bacteroidota</taxon>
        <taxon>Cytophagia</taxon>
        <taxon>Cytophagales</taxon>
        <taxon>Persicobacteraceae</taxon>
        <taxon>Fulvitalea</taxon>
    </lineage>
</organism>
<dbReference type="Gene3D" id="3.40.30.10">
    <property type="entry name" value="Glutaredoxin"/>
    <property type="match status" value="1"/>
</dbReference>
<dbReference type="Proteomes" id="UP001348817">
    <property type="component" value="Plasmid pFA2"/>
</dbReference>
<keyword evidence="3" id="KW-1185">Reference proteome</keyword>
<evidence type="ECO:0000313" key="3">
    <source>
        <dbReference type="Proteomes" id="UP001348817"/>
    </source>
</evidence>
<accession>A0AAU9DHC0</accession>
<dbReference type="AlphaFoldDB" id="A0AAU9DHC0"/>
<sequence length="125" mass="13785">MSHPSARDDGKLKARMGIKTVTGYNFEHEIGKSGPSMVFAWGSWSSSSKTVAELIDSVEENFGEQINILTLDANQESDLVTHLGIKKVPELIFMIEGEVVDKIVGVPEKIDLFEKVHEIIVAESL</sequence>
<dbReference type="GO" id="GO:0045454">
    <property type="term" value="P:cell redox homeostasis"/>
    <property type="evidence" value="ECO:0007669"/>
    <property type="project" value="TreeGrafter"/>
</dbReference>
<geneLocation type="plasmid" evidence="2 3">
    <name>pFA2</name>
</geneLocation>